<reference evidence="2 3" key="1">
    <citation type="journal article" date="2018" name="Sci. Data">
        <title>The draft genome sequence of cork oak.</title>
        <authorList>
            <person name="Ramos A.M."/>
            <person name="Usie A."/>
            <person name="Barbosa P."/>
            <person name="Barros P.M."/>
            <person name="Capote T."/>
            <person name="Chaves I."/>
            <person name="Simoes F."/>
            <person name="Abreu I."/>
            <person name="Carrasquinho I."/>
            <person name="Faro C."/>
            <person name="Guimaraes J.B."/>
            <person name="Mendonca D."/>
            <person name="Nobrega F."/>
            <person name="Rodrigues L."/>
            <person name="Saibo N.J.M."/>
            <person name="Varela M.C."/>
            <person name="Egas C."/>
            <person name="Matos J."/>
            <person name="Miguel C.M."/>
            <person name="Oliveira M.M."/>
            <person name="Ricardo C.P."/>
            <person name="Goncalves S."/>
        </authorList>
    </citation>
    <scope>NUCLEOTIDE SEQUENCE [LARGE SCALE GENOMIC DNA]</scope>
    <source>
        <strain evidence="3">cv. HL8</strain>
    </source>
</reference>
<organism evidence="2 3">
    <name type="scientific">Quercus suber</name>
    <name type="common">Cork oak</name>
    <dbReference type="NCBI Taxonomy" id="58331"/>
    <lineage>
        <taxon>Eukaryota</taxon>
        <taxon>Viridiplantae</taxon>
        <taxon>Streptophyta</taxon>
        <taxon>Embryophyta</taxon>
        <taxon>Tracheophyta</taxon>
        <taxon>Spermatophyta</taxon>
        <taxon>Magnoliopsida</taxon>
        <taxon>eudicotyledons</taxon>
        <taxon>Gunneridae</taxon>
        <taxon>Pentapetalae</taxon>
        <taxon>rosids</taxon>
        <taxon>fabids</taxon>
        <taxon>Fagales</taxon>
        <taxon>Fagaceae</taxon>
        <taxon>Quercus</taxon>
    </lineage>
</organism>
<evidence type="ECO:0000256" key="1">
    <source>
        <dbReference type="SAM" id="Phobius"/>
    </source>
</evidence>
<comment type="caution">
    <text evidence="2">The sequence shown here is derived from an EMBL/GenBank/DDBJ whole genome shotgun (WGS) entry which is preliminary data.</text>
</comment>
<dbReference type="Proteomes" id="UP000237347">
    <property type="component" value="Unassembled WGS sequence"/>
</dbReference>
<keyword evidence="1" id="KW-0472">Membrane</keyword>
<accession>A0AAW0LF37</accession>
<evidence type="ECO:0000313" key="2">
    <source>
        <dbReference type="EMBL" id="KAK7849601.1"/>
    </source>
</evidence>
<dbReference type="InterPro" id="IPR010530">
    <property type="entry name" value="B12D"/>
</dbReference>
<keyword evidence="3" id="KW-1185">Reference proteome</keyword>
<dbReference type="AlphaFoldDB" id="A0AAW0LF37"/>
<dbReference type="PANTHER" id="PTHR33417">
    <property type="entry name" value="G-BOX BINDING PROTEIN"/>
    <property type="match status" value="1"/>
</dbReference>
<gene>
    <name evidence="2" type="ORF">CFP56_002695</name>
</gene>
<feature type="transmembrane region" description="Helical" evidence="1">
    <location>
        <begin position="6"/>
        <end position="23"/>
    </location>
</feature>
<evidence type="ECO:0000313" key="3">
    <source>
        <dbReference type="Proteomes" id="UP000237347"/>
    </source>
</evidence>
<protein>
    <submittedName>
        <fullName evidence="2">Uncharacterized protein</fullName>
    </submittedName>
</protein>
<name>A0AAW0LF37_QUESU</name>
<dbReference type="Pfam" id="PF06522">
    <property type="entry name" value="B12D"/>
    <property type="match status" value="1"/>
</dbReference>
<keyword evidence="1" id="KW-1133">Transmembrane helix</keyword>
<dbReference type="EMBL" id="PKMF04000111">
    <property type="protein sequence ID" value="KAK7849601.1"/>
    <property type="molecule type" value="Genomic_DNA"/>
</dbReference>
<sequence length="87" mass="9804">MDRLYPLFAAVGVAVGICGMQLVRNICANLEVRFTKEHRTAGVLDNFEEGSSYTIDPRRSCHPSTSSSRIQRFQTESNVVYEIIITH</sequence>
<proteinExistence type="predicted"/>
<keyword evidence="1" id="KW-0812">Transmembrane</keyword>